<dbReference type="Gene3D" id="3.30.750.24">
    <property type="entry name" value="STAS domain"/>
    <property type="match status" value="1"/>
</dbReference>
<dbReference type="InterPro" id="IPR003658">
    <property type="entry name" value="Anti-sigma_ant"/>
</dbReference>
<organism evidence="4 5">
    <name type="scientific">Barrientosiimonas humi</name>
    <dbReference type="NCBI Taxonomy" id="999931"/>
    <lineage>
        <taxon>Bacteria</taxon>
        <taxon>Bacillati</taxon>
        <taxon>Actinomycetota</taxon>
        <taxon>Actinomycetes</taxon>
        <taxon>Micrococcales</taxon>
        <taxon>Dermacoccaceae</taxon>
        <taxon>Barrientosiimonas</taxon>
    </lineage>
</organism>
<dbReference type="InterPro" id="IPR002645">
    <property type="entry name" value="STAS_dom"/>
</dbReference>
<evidence type="ECO:0000313" key="5">
    <source>
        <dbReference type="Proteomes" id="UP000318336"/>
    </source>
</evidence>
<evidence type="ECO:0000256" key="1">
    <source>
        <dbReference type="ARBA" id="ARBA00009013"/>
    </source>
</evidence>
<proteinExistence type="inferred from homology"/>
<comment type="caution">
    <text evidence="4">The sequence shown here is derived from an EMBL/GenBank/DDBJ whole genome shotgun (WGS) entry which is preliminary data.</text>
</comment>
<dbReference type="NCBIfam" id="TIGR00377">
    <property type="entry name" value="ant_ant_sig"/>
    <property type="match status" value="1"/>
</dbReference>
<dbReference type="EMBL" id="VFOK01000001">
    <property type="protein sequence ID" value="TQL32488.1"/>
    <property type="molecule type" value="Genomic_DNA"/>
</dbReference>
<gene>
    <name evidence="4" type="ORF">FB554_0614</name>
</gene>
<sequence>MRGHTARDQVTATMDVEGITLQGSLGVATAADVRALLHTAIDTGSGDLVLHLGEAEVEDATGLGVIVEAHRRARRAGRQVVIADATPRMRRLLRATKLSRIIPTAPVAEAVAVAGPVPA</sequence>
<dbReference type="CDD" id="cd07043">
    <property type="entry name" value="STAS_anti-anti-sigma_factors"/>
    <property type="match status" value="1"/>
</dbReference>
<dbReference type="Proteomes" id="UP000318336">
    <property type="component" value="Unassembled WGS sequence"/>
</dbReference>
<dbReference type="PROSITE" id="PS50801">
    <property type="entry name" value="STAS"/>
    <property type="match status" value="1"/>
</dbReference>
<comment type="similarity">
    <text evidence="1 2">Belongs to the anti-sigma-factor antagonist family.</text>
</comment>
<protein>
    <recommendedName>
        <fullName evidence="2">Anti-sigma factor antagonist</fullName>
    </recommendedName>
</protein>
<name>A0A542X9H7_9MICO</name>
<feature type="domain" description="STAS" evidence="3">
    <location>
        <begin position="19"/>
        <end position="114"/>
    </location>
</feature>
<dbReference type="AlphaFoldDB" id="A0A542X9H7"/>
<evidence type="ECO:0000259" key="3">
    <source>
        <dbReference type="PROSITE" id="PS50801"/>
    </source>
</evidence>
<dbReference type="SUPFAM" id="SSF52091">
    <property type="entry name" value="SpoIIaa-like"/>
    <property type="match status" value="1"/>
</dbReference>
<dbReference type="InterPro" id="IPR036513">
    <property type="entry name" value="STAS_dom_sf"/>
</dbReference>
<dbReference type="PANTHER" id="PTHR33495:SF2">
    <property type="entry name" value="ANTI-SIGMA FACTOR ANTAGONIST TM_1081-RELATED"/>
    <property type="match status" value="1"/>
</dbReference>
<dbReference type="GO" id="GO:0043856">
    <property type="term" value="F:anti-sigma factor antagonist activity"/>
    <property type="evidence" value="ECO:0007669"/>
    <property type="project" value="InterPro"/>
</dbReference>
<dbReference type="RefSeq" id="WP_236022243.1">
    <property type="nucleotide sequence ID" value="NZ_CAJTBP010000001.1"/>
</dbReference>
<dbReference type="Pfam" id="PF01740">
    <property type="entry name" value="STAS"/>
    <property type="match status" value="1"/>
</dbReference>
<accession>A0A542X9H7</accession>
<keyword evidence="5" id="KW-1185">Reference proteome</keyword>
<evidence type="ECO:0000313" key="4">
    <source>
        <dbReference type="EMBL" id="TQL32488.1"/>
    </source>
</evidence>
<evidence type="ECO:0000256" key="2">
    <source>
        <dbReference type="RuleBase" id="RU003749"/>
    </source>
</evidence>
<reference evidence="4 5" key="1">
    <citation type="submission" date="2019-06" db="EMBL/GenBank/DDBJ databases">
        <title>Sequencing the genomes of 1000 actinobacteria strains.</title>
        <authorList>
            <person name="Klenk H.-P."/>
        </authorList>
    </citation>
    <scope>NUCLEOTIDE SEQUENCE [LARGE SCALE GENOMIC DNA]</scope>
    <source>
        <strain evidence="4 5">DSM 24617</strain>
    </source>
</reference>
<dbReference type="PANTHER" id="PTHR33495">
    <property type="entry name" value="ANTI-SIGMA FACTOR ANTAGONIST TM_1081-RELATED-RELATED"/>
    <property type="match status" value="1"/>
</dbReference>